<evidence type="ECO:0000256" key="1">
    <source>
        <dbReference type="SAM" id="Phobius"/>
    </source>
</evidence>
<gene>
    <name evidence="2" type="ORF">C7419_1012150</name>
</gene>
<keyword evidence="3" id="KW-1185">Reference proteome</keyword>
<protein>
    <recommendedName>
        <fullName evidence="4">Prepilin-type N-terminal cleavage/methylation domain-containing protein</fullName>
    </recommendedName>
</protein>
<keyword evidence="1" id="KW-0812">Transmembrane</keyword>
<name>A0A316F182_9BURK</name>
<feature type="transmembrane region" description="Helical" evidence="1">
    <location>
        <begin position="26"/>
        <end position="50"/>
    </location>
</feature>
<organism evidence="2 3">
    <name type="scientific">Cupriavidus plantarum</name>
    <dbReference type="NCBI Taxonomy" id="942865"/>
    <lineage>
        <taxon>Bacteria</taxon>
        <taxon>Pseudomonadati</taxon>
        <taxon>Pseudomonadota</taxon>
        <taxon>Betaproteobacteria</taxon>
        <taxon>Burkholderiales</taxon>
        <taxon>Burkholderiaceae</taxon>
        <taxon>Cupriavidus</taxon>
    </lineage>
</organism>
<sequence length="142" mass="14817">MSDACRSLLSLSTGCHSRSRAATRGYVLAEAMLCLAIVAMAALPLSLLAIKGLGAIAEERVMLAVASVTADAAEYWNADSGSASGVHQNRDMHDVRLLRCESLSADGSCAPGTRLIVGESTRPSRLPAADVPVPRVALWVTP</sequence>
<dbReference type="EMBL" id="QGGT01000001">
    <property type="protein sequence ID" value="PWK38256.1"/>
    <property type="molecule type" value="Genomic_DNA"/>
</dbReference>
<dbReference type="Proteomes" id="UP000245754">
    <property type="component" value="Unassembled WGS sequence"/>
</dbReference>
<proteinExistence type="predicted"/>
<comment type="caution">
    <text evidence="2">The sequence shown here is derived from an EMBL/GenBank/DDBJ whole genome shotgun (WGS) entry which is preliminary data.</text>
</comment>
<evidence type="ECO:0008006" key="4">
    <source>
        <dbReference type="Google" id="ProtNLM"/>
    </source>
</evidence>
<evidence type="ECO:0000313" key="2">
    <source>
        <dbReference type="EMBL" id="PWK38256.1"/>
    </source>
</evidence>
<evidence type="ECO:0000313" key="3">
    <source>
        <dbReference type="Proteomes" id="UP000245754"/>
    </source>
</evidence>
<dbReference type="AlphaFoldDB" id="A0A316F182"/>
<reference evidence="2 3" key="1">
    <citation type="submission" date="2018-05" db="EMBL/GenBank/DDBJ databases">
        <title>Genomic Encyclopedia of Type Strains, Phase IV (KMG-V): Genome sequencing to study the core and pangenomes of soil and plant-associated prokaryotes.</title>
        <authorList>
            <person name="Whitman W."/>
        </authorList>
    </citation>
    <scope>NUCLEOTIDE SEQUENCE [LARGE SCALE GENOMIC DNA]</scope>
    <source>
        <strain evidence="2 3">SLV-132</strain>
    </source>
</reference>
<keyword evidence="1" id="KW-0472">Membrane</keyword>
<keyword evidence="1" id="KW-1133">Transmembrane helix</keyword>
<accession>A0A316F182</accession>